<protein>
    <submittedName>
        <fullName evidence="1">Uncharacterized protein</fullName>
    </submittedName>
</protein>
<reference evidence="1 2" key="1">
    <citation type="journal article" date="2022" name="bioRxiv">
        <title>The genome of the oomycete Peronosclerospora sorghi, a cosmopolitan pathogen of maize and sorghum, is inflated with dispersed pseudogenes.</title>
        <authorList>
            <person name="Fletcher K."/>
            <person name="Martin F."/>
            <person name="Isakeit T."/>
            <person name="Cavanaugh K."/>
            <person name="Magill C."/>
            <person name="Michelmore R."/>
        </authorList>
    </citation>
    <scope>NUCLEOTIDE SEQUENCE [LARGE SCALE GENOMIC DNA]</scope>
    <source>
        <strain evidence="1">P6</strain>
    </source>
</reference>
<accession>A0ACC0WNP8</accession>
<dbReference type="EMBL" id="CM047589">
    <property type="protein sequence ID" value="KAI9920362.1"/>
    <property type="molecule type" value="Genomic_DNA"/>
</dbReference>
<gene>
    <name evidence="1" type="ORF">PsorP6_015469</name>
</gene>
<name>A0ACC0WNP8_9STRA</name>
<organism evidence="1 2">
    <name type="scientific">Peronosclerospora sorghi</name>
    <dbReference type="NCBI Taxonomy" id="230839"/>
    <lineage>
        <taxon>Eukaryota</taxon>
        <taxon>Sar</taxon>
        <taxon>Stramenopiles</taxon>
        <taxon>Oomycota</taxon>
        <taxon>Peronosporomycetes</taxon>
        <taxon>Peronosporales</taxon>
        <taxon>Peronosporaceae</taxon>
        <taxon>Peronosclerospora</taxon>
    </lineage>
</organism>
<evidence type="ECO:0000313" key="1">
    <source>
        <dbReference type="EMBL" id="KAI9920362.1"/>
    </source>
</evidence>
<comment type="caution">
    <text evidence="1">The sequence shown here is derived from an EMBL/GenBank/DDBJ whole genome shotgun (WGS) entry which is preliminary data.</text>
</comment>
<dbReference type="Proteomes" id="UP001163321">
    <property type="component" value="Chromosome 10"/>
</dbReference>
<keyword evidence="2" id="KW-1185">Reference proteome</keyword>
<proteinExistence type="predicted"/>
<sequence>MIYQLVARLMLDEQLRSILYVISESLSNCKSSSRVVVQSQGWSQRDETQSQECIGIGGQYFCKVGVNVMKHKAKNALELEFQYNSGSIHT</sequence>
<evidence type="ECO:0000313" key="2">
    <source>
        <dbReference type="Proteomes" id="UP001163321"/>
    </source>
</evidence>